<dbReference type="AlphaFoldDB" id="A0A1Y1YDB4"/>
<feature type="compositionally biased region" description="Polar residues" evidence="1">
    <location>
        <begin position="1"/>
        <end position="13"/>
    </location>
</feature>
<dbReference type="EMBL" id="MCFA01000266">
    <property type="protein sequence ID" value="ORX95979.1"/>
    <property type="molecule type" value="Genomic_DNA"/>
</dbReference>
<organism evidence="2 3">
    <name type="scientific">Clohesyomyces aquaticus</name>
    <dbReference type="NCBI Taxonomy" id="1231657"/>
    <lineage>
        <taxon>Eukaryota</taxon>
        <taxon>Fungi</taxon>
        <taxon>Dikarya</taxon>
        <taxon>Ascomycota</taxon>
        <taxon>Pezizomycotina</taxon>
        <taxon>Dothideomycetes</taxon>
        <taxon>Pleosporomycetidae</taxon>
        <taxon>Pleosporales</taxon>
        <taxon>Lindgomycetaceae</taxon>
        <taxon>Clohesyomyces</taxon>
    </lineage>
</organism>
<keyword evidence="3" id="KW-1185">Reference proteome</keyword>
<comment type="caution">
    <text evidence="2">The sequence shown here is derived from an EMBL/GenBank/DDBJ whole genome shotgun (WGS) entry which is preliminary data.</text>
</comment>
<proteinExistence type="predicted"/>
<evidence type="ECO:0000313" key="3">
    <source>
        <dbReference type="Proteomes" id="UP000193144"/>
    </source>
</evidence>
<gene>
    <name evidence="2" type="ORF">BCR34DRAFT_594000</name>
</gene>
<dbReference type="Proteomes" id="UP000193144">
    <property type="component" value="Unassembled WGS sequence"/>
</dbReference>
<sequence length="117" mass="13403">MRKTSRPQQYRNARSTMPSRPRRMSLQTRMVNGTDLRRLGERWWSESRFERAVVKFRVKLLLGVGDWAGFLEDEGAGCQECRGDFFFTVDESEVVVDAGVGFGVVVKVVVEREETVA</sequence>
<evidence type="ECO:0000256" key="1">
    <source>
        <dbReference type="SAM" id="MobiDB-lite"/>
    </source>
</evidence>
<reference evidence="2 3" key="1">
    <citation type="submission" date="2016-07" db="EMBL/GenBank/DDBJ databases">
        <title>Pervasive Adenine N6-methylation of Active Genes in Fungi.</title>
        <authorList>
            <consortium name="DOE Joint Genome Institute"/>
            <person name="Mondo S.J."/>
            <person name="Dannebaum R.O."/>
            <person name="Kuo R.C."/>
            <person name="Labutti K."/>
            <person name="Haridas S."/>
            <person name="Kuo A."/>
            <person name="Salamov A."/>
            <person name="Ahrendt S.R."/>
            <person name="Lipzen A."/>
            <person name="Sullivan W."/>
            <person name="Andreopoulos W.B."/>
            <person name="Clum A."/>
            <person name="Lindquist E."/>
            <person name="Daum C."/>
            <person name="Ramamoorthy G.K."/>
            <person name="Gryganskyi A."/>
            <person name="Culley D."/>
            <person name="Magnuson J.K."/>
            <person name="James T.Y."/>
            <person name="O'Malley M.A."/>
            <person name="Stajich J.E."/>
            <person name="Spatafora J.W."/>
            <person name="Visel A."/>
            <person name="Grigoriev I.V."/>
        </authorList>
    </citation>
    <scope>NUCLEOTIDE SEQUENCE [LARGE SCALE GENOMIC DNA]</scope>
    <source>
        <strain evidence="2 3">CBS 115471</strain>
    </source>
</reference>
<accession>A0A1Y1YDB4</accession>
<name>A0A1Y1YDB4_9PLEO</name>
<feature type="region of interest" description="Disordered" evidence="1">
    <location>
        <begin position="1"/>
        <end position="24"/>
    </location>
</feature>
<evidence type="ECO:0000313" key="2">
    <source>
        <dbReference type="EMBL" id="ORX95979.1"/>
    </source>
</evidence>
<protein>
    <submittedName>
        <fullName evidence="2">Uncharacterized protein</fullName>
    </submittedName>
</protein>